<dbReference type="PANTHER" id="PTHR11804:SF84">
    <property type="entry name" value="SACCHAROLYSIN"/>
    <property type="match status" value="1"/>
</dbReference>
<evidence type="ECO:0000256" key="5">
    <source>
        <dbReference type="ARBA" id="ARBA00022833"/>
    </source>
</evidence>
<dbReference type="Gene3D" id="1.10.1370.10">
    <property type="entry name" value="Neurolysin, domain 3"/>
    <property type="match status" value="1"/>
</dbReference>
<evidence type="ECO:0000256" key="2">
    <source>
        <dbReference type="ARBA" id="ARBA00022670"/>
    </source>
</evidence>
<dbReference type="InterPro" id="IPR024077">
    <property type="entry name" value="Neurolysin/TOP_dom2"/>
</dbReference>
<dbReference type="SUPFAM" id="SSF55486">
    <property type="entry name" value="Metalloproteases ('zincins'), catalytic domain"/>
    <property type="match status" value="1"/>
</dbReference>
<dbReference type="GO" id="GO:0006508">
    <property type="term" value="P:proteolysis"/>
    <property type="evidence" value="ECO:0007669"/>
    <property type="project" value="UniProtKB-KW"/>
</dbReference>
<dbReference type="GO" id="GO:0004222">
    <property type="term" value="F:metalloendopeptidase activity"/>
    <property type="evidence" value="ECO:0007669"/>
    <property type="project" value="InterPro"/>
</dbReference>
<evidence type="ECO:0000256" key="4">
    <source>
        <dbReference type="ARBA" id="ARBA00022801"/>
    </source>
</evidence>
<keyword evidence="6 7" id="KW-0482">Metalloprotease</keyword>
<comment type="cofactor">
    <cofactor evidence="7">
        <name>Zn(2+)</name>
        <dbReference type="ChEBI" id="CHEBI:29105"/>
    </cofactor>
    <text evidence="7">Binds 1 zinc ion.</text>
</comment>
<name>A0A8K0AI22_ANDGO</name>
<dbReference type="Gene3D" id="1.20.1050.40">
    <property type="entry name" value="Endopeptidase. Chain P, domain 1"/>
    <property type="match status" value="1"/>
</dbReference>
<keyword evidence="5 7" id="KW-0862">Zinc</keyword>
<proteinExistence type="inferred from homology"/>
<evidence type="ECO:0000313" key="10">
    <source>
        <dbReference type="Proteomes" id="UP000799049"/>
    </source>
</evidence>
<accession>A0A8K0AI22</accession>
<gene>
    <name evidence="9" type="ORF">ANDGO_06015</name>
</gene>
<keyword evidence="10" id="KW-1185">Reference proteome</keyword>
<organism evidence="9 10">
    <name type="scientific">Andalucia godoyi</name>
    <name type="common">Flagellate</name>
    <dbReference type="NCBI Taxonomy" id="505711"/>
    <lineage>
        <taxon>Eukaryota</taxon>
        <taxon>Discoba</taxon>
        <taxon>Jakobida</taxon>
        <taxon>Andalucina</taxon>
        <taxon>Andaluciidae</taxon>
        <taxon>Andalucia</taxon>
    </lineage>
</organism>
<dbReference type="GO" id="GO:0006518">
    <property type="term" value="P:peptide metabolic process"/>
    <property type="evidence" value="ECO:0007669"/>
    <property type="project" value="TreeGrafter"/>
</dbReference>
<dbReference type="InterPro" id="IPR001567">
    <property type="entry name" value="Pept_M3A_M3B_dom"/>
</dbReference>
<dbReference type="OrthoDB" id="534666at2759"/>
<keyword evidence="2 7" id="KW-0645">Protease</keyword>
<reference evidence="9" key="1">
    <citation type="submission" date="2019-09" db="EMBL/GenBank/DDBJ databases">
        <title>The Mitochondrial Proteome of the Jakobid, Andalucia godoyi, a Protist With the Most Gene-Rich and Bacteria-Like Mitochondrial Genome.</title>
        <authorList>
            <person name="Gray M.W."/>
            <person name="Burger G."/>
            <person name="Derelle R."/>
            <person name="Klimes V."/>
            <person name="Leger M."/>
            <person name="Sarrasin M."/>
            <person name="Vlcek C."/>
            <person name="Roger A.J."/>
            <person name="Elias M."/>
            <person name="Lang B.F."/>
        </authorList>
    </citation>
    <scope>NUCLEOTIDE SEQUENCE</scope>
    <source>
        <strain evidence="9">And28</strain>
    </source>
</reference>
<evidence type="ECO:0000259" key="8">
    <source>
        <dbReference type="Pfam" id="PF01432"/>
    </source>
</evidence>
<keyword evidence="4 7" id="KW-0378">Hydrolase</keyword>
<keyword evidence="3 7" id="KW-0479">Metal-binding</keyword>
<dbReference type="PANTHER" id="PTHR11804">
    <property type="entry name" value="PROTEASE M3 THIMET OLIGOPEPTIDASE-RELATED"/>
    <property type="match status" value="1"/>
</dbReference>
<dbReference type="GO" id="GO:0046872">
    <property type="term" value="F:metal ion binding"/>
    <property type="evidence" value="ECO:0007669"/>
    <property type="project" value="UniProtKB-UniRule"/>
</dbReference>
<sequence>MNFIRVPIRFYAIMSSMNKNLLRFDYPAAEIVDKAKSLIENSKSFLDSIATMPADQRSFSSVVAAMTKFDGRHASEESNLTFPSYVSSSKETRDACTEARRLLSAYAVEAGMRLDVFQAVKSVFDNMQASGEYAGLSETDRRLVDRFMRDYRRNGLDKPDDIRERIKEVKKELNELSINFGRELAEDQTSFEVSRADLAGMPEEFIANLKKNGDDKFVLTLDYPVMFPILKNCKVEETRKKMEFTYGNRCAEKNIPSMQSIIQLRQELASLLGYDSYSDYALEVRMAKTVPNVMSFLQNLHAKLVPLAEEEKRTLLDLEERTRGQKEMNAWDFNYLMEQFKEKNFSINENELSQYFPTDHVIKGMFDIYQRVLNVRVEKEDTAGSGKTWHEDVELYSVYDKETGEFCGQLYLDLYPRPGKYGHAAAFSLQPSYEVDATTRQYPISALVCNFTKATETQPSLLRHSEVTTFLHEAGHGWHGILSRVKYPLFSGTRVELDFVEVPSQAFENWTWHKEGLRLLSKHYKTGESLPDDMMERLIRSRSACSGLFYCRQLFFGFFDMHVHTVKSQQAAKDIDIVELWAKMRHEISRVMHTPGTRPAATFNHLASSYGSGYYSYIYSLLLACDLFSKFEEGGDVFSSRVGLHLRDTLLSKGGSKDGDELIRDFLGRDPSNVAFLKELGISE</sequence>
<feature type="domain" description="Peptidase M3A/M3B catalytic" evidence="8">
    <location>
        <begin position="230"/>
        <end position="681"/>
    </location>
</feature>
<evidence type="ECO:0000313" key="9">
    <source>
        <dbReference type="EMBL" id="KAF0852939.1"/>
    </source>
</evidence>
<comment type="similarity">
    <text evidence="1 7">Belongs to the peptidase M3 family.</text>
</comment>
<dbReference type="EMBL" id="VRVR01000009">
    <property type="protein sequence ID" value="KAF0852939.1"/>
    <property type="molecule type" value="Genomic_DNA"/>
</dbReference>
<dbReference type="InterPro" id="IPR024079">
    <property type="entry name" value="MetalloPept_cat_dom_sf"/>
</dbReference>
<dbReference type="InterPro" id="IPR024080">
    <property type="entry name" value="Neurolysin/TOP_N"/>
</dbReference>
<dbReference type="Pfam" id="PF01432">
    <property type="entry name" value="Peptidase_M3"/>
    <property type="match status" value="1"/>
</dbReference>
<evidence type="ECO:0000256" key="3">
    <source>
        <dbReference type="ARBA" id="ARBA00022723"/>
    </source>
</evidence>
<dbReference type="FunFam" id="3.40.390.10:FF:000006">
    <property type="entry name" value="Thimet oligopeptidase 1"/>
    <property type="match status" value="1"/>
</dbReference>
<dbReference type="Gene3D" id="3.40.390.10">
    <property type="entry name" value="Collagenase (Catalytic Domain)"/>
    <property type="match status" value="1"/>
</dbReference>
<dbReference type="InterPro" id="IPR045090">
    <property type="entry name" value="Pept_M3A_M3B"/>
</dbReference>
<evidence type="ECO:0000256" key="6">
    <source>
        <dbReference type="ARBA" id="ARBA00023049"/>
    </source>
</evidence>
<comment type="caution">
    <text evidence="9">The sequence shown here is derived from an EMBL/GenBank/DDBJ whole genome shotgun (WGS) entry which is preliminary data.</text>
</comment>
<protein>
    <submittedName>
        <fullName evidence="9">Mitochondrial neurolysin</fullName>
    </submittedName>
</protein>
<dbReference type="AlphaFoldDB" id="A0A8K0AI22"/>
<evidence type="ECO:0000256" key="1">
    <source>
        <dbReference type="ARBA" id="ARBA00006040"/>
    </source>
</evidence>
<dbReference type="Proteomes" id="UP000799049">
    <property type="component" value="Unassembled WGS sequence"/>
</dbReference>
<dbReference type="CDD" id="cd06455">
    <property type="entry name" value="M3A_TOP"/>
    <property type="match status" value="1"/>
</dbReference>
<evidence type="ECO:0000256" key="7">
    <source>
        <dbReference type="RuleBase" id="RU003435"/>
    </source>
</evidence>